<dbReference type="EMBL" id="JANIIK010000111">
    <property type="protein sequence ID" value="KAJ3595038.1"/>
    <property type="molecule type" value="Genomic_DNA"/>
</dbReference>
<sequence>MMRSPVKLKPGQQRSSPSAFRSLYSLLSSAVRGGQAVRQPADVSLGDVFSQYSAERHASLGTVFKDPYVAVS</sequence>
<evidence type="ECO:0000313" key="2">
    <source>
        <dbReference type="Proteomes" id="UP001148018"/>
    </source>
</evidence>
<evidence type="ECO:0000313" key="1">
    <source>
        <dbReference type="EMBL" id="KAJ3595038.1"/>
    </source>
</evidence>
<keyword evidence="2" id="KW-1185">Reference proteome</keyword>
<gene>
    <name evidence="1" type="ORF">NHX12_004343</name>
</gene>
<organism evidence="1 2">
    <name type="scientific">Muraenolepis orangiensis</name>
    <name type="common">Patagonian moray cod</name>
    <dbReference type="NCBI Taxonomy" id="630683"/>
    <lineage>
        <taxon>Eukaryota</taxon>
        <taxon>Metazoa</taxon>
        <taxon>Chordata</taxon>
        <taxon>Craniata</taxon>
        <taxon>Vertebrata</taxon>
        <taxon>Euteleostomi</taxon>
        <taxon>Actinopterygii</taxon>
        <taxon>Neopterygii</taxon>
        <taxon>Teleostei</taxon>
        <taxon>Neoteleostei</taxon>
        <taxon>Acanthomorphata</taxon>
        <taxon>Zeiogadaria</taxon>
        <taxon>Gadariae</taxon>
        <taxon>Gadiformes</taxon>
        <taxon>Muraenolepidoidei</taxon>
        <taxon>Muraenolepididae</taxon>
        <taxon>Muraenolepis</taxon>
    </lineage>
</organism>
<reference evidence="1" key="1">
    <citation type="submission" date="2022-07" db="EMBL/GenBank/DDBJ databases">
        <title>Chromosome-level genome of Muraenolepis orangiensis.</title>
        <authorList>
            <person name="Kim J."/>
        </authorList>
    </citation>
    <scope>NUCLEOTIDE SEQUENCE</scope>
    <source>
        <strain evidence="1">KU_S4_2022</strain>
        <tissue evidence="1">Muscle</tissue>
    </source>
</reference>
<accession>A0A9Q0DWV2</accession>
<proteinExistence type="predicted"/>
<name>A0A9Q0DWV2_9TELE</name>
<comment type="caution">
    <text evidence="1">The sequence shown here is derived from an EMBL/GenBank/DDBJ whole genome shotgun (WGS) entry which is preliminary data.</text>
</comment>
<protein>
    <submittedName>
        <fullName evidence="1">Uncharacterized protein</fullName>
    </submittedName>
</protein>
<dbReference type="AlphaFoldDB" id="A0A9Q0DWV2"/>
<dbReference type="Proteomes" id="UP001148018">
    <property type="component" value="Unassembled WGS sequence"/>
</dbReference>